<keyword evidence="1" id="KW-0479">Metal-binding</keyword>
<comment type="similarity">
    <text evidence="4">Belongs to the arginase family.</text>
</comment>
<dbReference type="EMBL" id="FZPH01000001">
    <property type="protein sequence ID" value="SNS64418.1"/>
    <property type="molecule type" value="Genomic_DNA"/>
</dbReference>
<keyword evidence="3" id="KW-0464">Manganese</keyword>
<reference evidence="5 6" key="1">
    <citation type="submission" date="2017-06" db="EMBL/GenBank/DDBJ databases">
        <authorList>
            <person name="Kim H.J."/>
            <person name="Triplett B.A."/>
        </authorList>
    </citation>
    <scope>NUCLEOTIDE SEQUENCE [LARGE SCALE GENOMIC DNA]</scope>
    <source>
        <strain evidence="5 6">CGMCC 4.5593</strain>
    </source>
</reference>
<evidence type="ECO:0000256" key="4">
    <source>
        <dbReference type="PROSITE-ProRule" id="PRU00742"/>
    </source>
</evidence>
<dbReference type="GO" id="GO:0005829">
    <property type="term" value="C:cytosol"/>
    <property type="evidence" value="ECO:0007669"/>
    <property type="project" value="TreeGrafter"/>
</dbReference>
<organism evidence="5 6">
    <name type="scientific">Asanoa hainanensis</name>
    <dbReference type="NCBI Taxonomy" id="560556"/>
    <lineage>
        <taxon>Bacteria</taxon>
        <taxon>Bacillati</taxon>
        <taxon>Actinomycetota</taxon>
        <taxon>Actinomycetes</taxon>
        <taxon>Micromonosporales</taxon>
        <taxon>Micromonosporaceae</taxon>
        <taxon>Asanoa</taxon>
    </lineage>
</organism>
<evidence type="ECO:0000313" key="6">
    <source>
        <dbReference type="Proteomes" id="UP000198362"/>
    </source>
</evidence>
<name>A0A239G6L6_9ACTN</name>
<accession>A0A239G6L6</accession>
<dbReference type="PRINTS" id="PR00116">
    <property type="entry name" value="ARGINASE"/>
</dbReference>
<dbReference type="InterPro" id="IPR006035">
    <property type="entry name" value="Ureohydrolase"/>
</dbReference>
<dbReference type="SUPFAM" id="SSF52768">
    <property type="entry name" value="Arginase/deacetylase"/>
    <property type="match status" value="1"/>
</dbReference>
<proteinExistence type="inferred from homology"/>
<protein>
    <submittedName>
        <fullName evidence="5">Arginase</fullName>
    </submittedName>
</protein>
<dbReference type="PANTHER" id="PTHR43782">
    <property type="entry name" value="ARGINASE"/>
    <property type="match status" value="1"/>
</dbReference>
<dbReference type="Proteomes" id="UP000198362">
    <property type="component" value="Unassembled WGS sequence"/>
</dbReference>
<evidence type="ECO:0000313" key="5">
    <source>
        <dbReference type="EMBL" id="SNS64418.1"/>
    </source>
</evidence>
<dbReference type="GO" id="GO:0004053">
    <property type="term" value="F:arginase activity"/>
    <property type="evidence" value="ECO:0007669"/>
    <property type="project" value="TreeGrafter"/>
</dbReference>
<dbReference type="PANTHER" id="PTHR43782:SF3">
    <property type="entry name" value="ARGINASE"/>
    <property type="match status" value="1"/>
</dbReference>
<keyword evidence="6" id="KW-1185">Reference proteome</keyword>
<dbReference type="RefSeq" id="WP_089243707.1">
    <property type="nucleotide sequence ID" value="NZ_FZPH01000001.1"/>
</dbReference>
<evidence type="ECO:0000256" key="1">
    <source>
        <dbReference type="ARBA" id="ARBA00022723"/>
    </source>
</evidence>
<dbReference type="OrthoDB" id="7331788at2"/>
<dbReference type="Gene3D" id="3.40.800.10">
    <property type="entry name" value="Ureohydrolase domain"/>
    <property type="match status" value="1"/>
</dbReference>
<evidence type="ECO:0000256" key="3">
    <source>
        <dbReference type="ARBA" id="ARBA00023211"/>
    </source>
</evidence>
<dbReference type="AlphaFoldDB" id="A0A239G6L6"/>
<dbReference type="PROSITE" id="PS51409">
    <property type="entry name" value="ARGINASE_2"/>
    <property type="match status" value="1"/>
</dbReference>
<dbReference type="InterPro" id="IPR023696">
    <property type="entry name" value="Ureohydrolase_dom_sf"/>
</dbReference>
<dbReference type="GO" id="GO:0030145">
    <property type="term" value="F:manganese ion binding"/>
    <property type="evidence" value="ECO:0007669"/>
    <property type="project" value="TreeGrafter"/>
</dbReference>
<gene>
    <name evidence="5" type="ORF">SAMN05421812_101240</name>
</gene>
<dbReference type="Pfam" id="PF00491">
    <property type="entry name" value="Arginase"/>
    <property type="match status" value="2"/>
</dbReference>
<keyword evidence="2" id="KW-0378">Hydrolase</keyword>
<sequence>MPTLHVPFHQDERLADGHLPVPEGAQTLEPVLPDGTVWNRLTALHSAVADRVAAEVSAGAIPTVVSGDCLVALGTVAGVQRAGIDAGVVWFDAHGDVHTLETTTSGYLGGLSLRLLLGAHADLVAVPLGLRPLTTDQALLVDARDLDPAEATYLATDGPARVVVDAVARPRMPDTALPLAGPRTLAAGAAPARPWRPGADAADLPDGPLVLHVDVDVIDAAELPGLLFPAPHGPSTEAVLAAVRRVMATGRVVALDVACPWHPAASDQDAAIRADLIANLAS</sequence>
<evidence type="ECO:0000256" key="2">
    <source>
        <dbReference type="ARBA" id="ARBA00022801"/>
    </source>
</evidence>